<dbReference type="InterPro" id="IPR013083">
    <property type="entry name" value="Znf_RING/FYVE/PHD"/>
</dbReference>
<dbReference type="EMBL" id="JH598121">
    <property type="status" value="NOT_ANNOTATED_CDS"/>
    <property type="molecule type" value="Genomic_DNA"/>
</dbReference>
<evidence type="ECO:0000259" key="5">
    <source>
        <dbReference type="SMART" id="SM00249"/>
    </source>
</evidence>
<feature type="compositionally biased region" description="Low complexity" evidence="4">
    <location>
        <begin position="397"/>
        <end position="407"/>
    </location>
</feature>
<evidence type="ECO:0000256" key="1">
    <source>
        <dbReference type="ARBA" id="ARBA00022723"/>
    </source>
</evidence>
<feature type="compositionally biased region" description="Polar residues" evidence="4">
    <location>
        <begin position="540"/>
        <end position="552"/>
    </location>
</feature>
<proteinExistence type="predicted"/>
<feature type="domain" description="Zinc finger PHD-type" evidence="5">
    <location>
        <begin position="95"/>
        <end position="139"/>
    </location>
</feature>
<reference evidence="6" key="2">
    <citation type="submission" date="2015-06" db="UniProtKB">
        <authorList>
            <consortium name="EnsemblProtists"/>
        </authorList>
    </citation>
    <scope>IDENTIFICATION</scope>
    <source>
        <strain evidence="6">Emoy2</strain>
    </source>
</reference>
<evidence type="ECO:0000256" key="3">
    <source>
        <dbReference type="ARBA" id="ARBA00022833"/>
    </source>
</evidence>
<dbReference type="SMART" id="SM00249">
    <property type="entry name" value="PHD"/>
    <property type="match status" value="2"/>
</dbReference>
<sequence>MARHPKTKGGSTTQPKRRKKASALGTGSSSPALSATSSSGSSLTASGHHRECEQCGNNALLEGVARGASIKSKSAEASTGCQICDFVAYRRSQRPCVQCARTSCDHFCEWCGKGFHLKCARLRDEDVGNPNGFCCHKCEAEQSVDGHAMGTHDKDKDQAMGTDLKDQIMGTADDDDVGSRCGSCRLPFAMTGREGEDGKTAAGTGFKVNQAVLVDNDEVLYNAVITEVDAPSERIKIHFTRWSKSFDDWYAMEDEHINESLACDCCNSWFHIGCLPPIKSSGRWKDSTYVCPRCIDDAREFHNDSRAALKAKAANPTCVTSNAVAKALKKVTTPKEGEAGGAKTVKLGKASSGVLADGEEGAGEKKTGGQSEKRAETGRAMKGPTKKKRKLTDVANASSVKARSAESASERAAKNARRALSDSDAAMPVQPKEFVPAEAILKISLAPSEAGADSSNDHAAWMDVSMQAKAKTSKTHIIKANAAASMNASATMHMSPERTIKVVSEAHSSPYKAAVAKIGASDEPAADDPNSDKHERRLTTSETSAPEQSKWHSSCNTVMSLLNSPSSSGTPTKVFKPTVTSLPMLNSADNQNGILAASPEPVMTMPANFQVYVKMEPNHGQFSLYPRPVLNGKSVQASRKEAAAVSTKSTKAATARQTKQCQTGAGGRNLSAFDILREVASQEIDEGAAFVKLKRERRLMGRGISTSTSKRTKTDVSTCPSNAAASPGRAGSPGIFGTPTISDTSQSPQTRDRIQMNSFVDLHFSIRKEMYLRFCRLEEEGMLTRDTAHLLRSLIYPTSERFQDLKFVYLVNKDVPSVQLTKRLLEAVPYPPAGSKPIARTVPHASSSAYGGRGTGGLPMSMKMFSAGLSCNPSPTGTSHMGLLPPPPGSTFLRLKPPQSDDNSVSRHVSGNVVVSQPHSPRSSASPVSVSVNTAKRSDMMMMEHLAPTSRRPVAGREGATSQQQQQQQQLLNSR</sequence>
<feature type="region of interest" description="Disordered" evidence="4">
    <location>
        <begin position="873"/>
        <end position="909"/>
    </location>
</feature>
<feature type="region of interest" description="Disordered" evidence="4">
    <location>
        <begin position="520"/>
        <end position="552"/>
    </location>
</feature>
<name>M4C298_HYAAE</name>
<dbReference type="SUPFAM" id="SSF57903">
    <property type="entry name" value="FYVE/PHD zinc finger"/>
    <property type="match status" value="1"/>
</dbReference>
<evidence type="ECO:0000256" key="4">
    <source>
        <dbReference type="SAM" id="MobiDB-lite"/>
    </source>
</evidence>
<feature type="region of interest" description="Disordered" evidence="4">
    <location>
        <begin position="944"/>
        <end position="975"/>
    </location>
</feature>
<feature type="compositionally biased region" description="Polar residues" evidence="4">
    <location>
        <begin position="705"/>
        <end position="719"/>
    </location>
</feature>
<dbReference type="eggNOG" id="ENOG502RM84">
    <property type="taxonomic scope" value="Eukaryota"/>
</dbReference>
<dbReference type="Gene3D" id="2.30.30.140">
    <property type="match status" value="1"/>
</dbReference>
<feature type="region of interest" description="Disordered" evidence="4">
    <location>
        <begin position="1"/>
        <end position="48"/>
    </location>
</feature>
<dbReference type="InterPro" id="IPR001965">
    <property type="entry name" value="Znf_PHD"/>
</dbReference>
<dbReference type="VEuPathDB" id="FungiDB:HpaG813213"/>
<keyword evidence="7" id="KW-1185">Reference proteome</keyword>
<evidence type="ECO:0000313" key="7">
    <source>
        <dbReference type="Proteomes" id="UP000011713"/>
    </source>
</evidence>
<dbReference type="HOGENOM" id="CLU_014166_0_0_1"/>
<feature type="compositionally biased region" description="Low complexity" evidence="4">
    <location>
        <begin position="720"/>
        <end position="733"/>
    </location>
</feature>
<dbReference type="SUPFAM" id="SSF54160">
    <property type="entry name" value="Chromo domain-like"/>
    <property type="match status" value="1"/>
</dbReference>
<dbReference type="InterPro" id="IPR016197">
    <property type="entry name" value="Chromo-like_dom_sf"/>
</dbReference>
<feature type="compositionally biased region" description="Polar residues" evidence="4">
    <location>
        <begin position="739"/>
        <end position="749"/>
    </location>
</feature>
<keyword evidence="2" id="KW-0863">Zinc-finger</keyword>
<feature type="domain" description="Zinc finger PHD-type" evidence="5">
    <location>
        <begin position="254"/>
        <end position="295"/>
    </location>
</feature>
<dbReference type="Proteomes" id="UP000011713">
    <property type="component" value="Unassembled WGS sequence"/>
</dbReference>
<dbReference type="GO" id="GO:0008270">
    <property type="term" value="F:zinc ion binding"/>
    <property type="evidence" value="ECO:0007669"/>
    <property type="project" value="UniProtKB-KW"/>
</dbReference>
<feature type="region of interest" description="Disordered" evidence="4">
    <location>
        <begin position="352"/>
        <end position="425"/>
    </location>
</feature>
<dbReference type="CDD" id="cd15489">
    <property type="entry name" value="PHD_SF"/>
    <property type="match status" value="1"/>
</dbReference>
<feature type="region of interest" description="Disordered" evidence="4">
    <location>
        <begin position="705"/>
        <end position="750"/>
    </location>
</feature>
<reference evidence="7" key="1">
    <citation type="journal article" date="2010" name="Science">
        <title>Signatures of adaptation to obligate biotrophy in the Hyaloperonospora arabidopsidis genome.</title>
        <authorList>
            <person name="Baxter L."/>
            <person name="Tripathy S."/>
            <person name="Ishaque N."/>
            <person name="Boot N."/>
            <person name="Cabral A."/>
            <person name="Kemen E."/>
            <person name="Thines M."/>
            <person name="Ah-Fong A."/>
            <person name="Anderson R."/>
            <person name="Badejoko W."/>
            <person name="Bittner-Eddy P."/>
            <person name="Boore J.L."/>
            <person name="Chibucos M.C."/>
            <person name="Coates M."/>
            <person name="Dehal P."/>
            <person name="Delehaunty K."/>
            <person name="Dong S."/>
            <person name="Downton P."/>
            <person name="Dumas B."/>
            <person name="Fabro G."/>
            <person name="Fronick C."/>
            <person name="Fuerstenberg S.I."/>
            <person name="Fulton L."/>
            <person name="Gaulin E."/>
            <person name="Govers F."/>
            <person name="Hughes L."/>
            <person name="Humphray S."/>
            <person name="Jiang R.H."/>
            <person name="Judelson H."/>
            <person name="Kamoun S."/>
            <person name="Kyung K."/>
            <person name="Meijer H."/>
            <person name="Minx P."/>
            <person name="Morris P."/>
            <person name="Nelson J."/>
            <person name="Phuntumart V."/>
            <person name="Qutob D."/>
            <person name="Rehmany A."/>
            <person name="Rougon-Cardoso A."/>
            <person name="Ryden P."/>
            <person name="Torto-Alalibo T."/>
            <person name="Studholme D."/>
            <person name="Wang Y."/>
            <person name="Win J."/>
            <person name="Wood J."/>
            <person name="Clifton S.W."/>
            <person name="Rogers J."/>
            <person name="Van den Ackerveken G."/>
            <person name="Jones J.D."/>
            <person name="McDowell J.M."/>
            <person name="Beynon J."/>
            <person name="Tyler B.M."/>
        </authorList>
    </citation>
    <scope>NUCLEOTIDE SEQUENCE [LARGE SCALE GENOMIC DNA]</scope>
    <source>
        <strain evidence="7">Emoy2</strain>
    </source>
</reference>
<evidence type="ECO:0000256" key="2">
    <source>
        <dbReference type="ARBA" id="ARBA00022771"/>
    </source>
</evidence>
<dbReference type="AlphaFoldDB" id="M4C298"/>
<organism evidence="6 7">
    <name type="scientific">Hyaloperonospora arabidopsidis (strain Emoy2)</name>
    <name type="common">Downy mildew agent</name>
    <name type="synonym">Peronospora arabidopsidis</name>
    <dbReference type="NCBI Taxonomy" id="559515"/>
    <lineage>
        <taxon>Eukaryota</taxon>
        <taxon>Sar</taxon>
        <taxon>Stramenopiles</taxon>
        <taxon>Oomycota</taxon>
        <taxon>Peronosporomycetes</taxon>
        <taxon>Peronosporales</taxon>
        <taxon>Peronosporaceae</taxon>
        <taxon>Hyaloperonospora</taxon>
    </lineage>
</organism>
<dbReference type="InParanoid" id="M4C298"/>
<dbReference type="InterPro" id="IPR011011">
    <property type="entry name" value="Znf_FYVE_PHD"/>
</dbReference>
<accession>M4C298</accession>
<dbReference type="EnsemblProtists" id="HpaT813213">
    <property type="protein sequence ID" value="HpaP813213"/>
    <property type="gene ID" value="HpaG813213"/>
</dbReference>
<evidence type="ECO:0000313" key="6">
    <source>
        <dbReference type="EnsemblProtists" id="HpaP813213"/>
    </source>
</evidence>
<dbReference type="Gene3D" id="3.30.40.10">
    <property type="entry name" value="Zinc/RING finger domain, C3HC4 (zinc finger)"/>
    <property type="match status" value="1"/>
</dbReference>
<dbReference type="OMA" id="IRKEMYL"/>
<feature type="compositionally biased region" description="Basic and acidic residues" evidence="4">
    <location>
        <begin position="362"/>
        <end position="379"/>
    </location>
</feature>
<protein>
    <recommendedName>
        <fullName evidence="5">Zinc finger PHD-type domain-containing protein</fullName>
    </recommendedName>
</protein>
<feature type="compositionally biased region" description="Basic and acidic residues" evidence="4">
    <location>
        <begin position="530"/>
        <end position="539"/>
    </location>
</feature>
<dbReference type="Pfam" id="PF00628">
    <property type="entry name" value="PHD"/>
    <property type="match status" value="1"/>
</dbReference>
<feature type="compositionally biased region" description="Polar residues" evidence="4">
    <location>
        <begin position="900"/>
        <end position="909"/>
    </location>
</feature>
<dbReference type="InterPro" id="IPR019787">
    <property type="entry name" value="Znf_PHD-finger"/>
</dbReference>
<keyword evidence="3" id="KW-0862">Zinc</keyword>
<feature type="compositionally biased region" description="Low complexity" evidence="4">
    <location>
        <begin position="22"/>
        <end position="46"/>
    </location>
</feature>
<feature type="compositionally biased region" description="Low complexity" evidence="4">
    <location>
        <begin position="963"/>
        <end position="975"/>
    </location>
</feature>
<keyword evidence="1" id="KW-0479">Metal-binding</keyword>